<dbReference type="InterPro" id="IPR036388">
    <property type="entry name" value="WH-like_DNA-bd_sf"/>
</dbReference>
<evidence type="ECO:0000259" key="4">
    <source>
        <dbReference type="PROSITE" id="PS50995"/>
    </source>
</evidence>
<organism evidence="5 6">
    <name type="scientific">Danxiaibacter flavus</name>
    <dbReference type="NCBI Taxonomy" id="3049108"/>
    <lineage>
        <taxon>Bacteria</taxon>
        <taxon>Pseudomonadati</taxon>
        <taxon>Bacteroidota</taxon>
        <taxon>Chitinophagia</taxon>
        <taxon>Chitinophagales</taxon>
        <taxon>Chitinophagaceae</taxon>
        <taxon>Danxiaibacter</taxon>
    </lineage>
</organism>
<keyword evidence="6" id="KW-1185">Reference proteome</keyword>
<evidence type="ECO:0000313" key="6">
    <source>
        <dbReference type="Proteomes" id="UP001560573"/>
    </source>
</evidence>
<keyword evidence="2" id="KW-0238">DNA-binding</keyword>
<feature type="domain" description="HTH marR-type" evidence="4">
    <location>
        <begin position="9"/>
        <end position="138"/>
    </location>
</feature>
<reference evidence="5 6" key="1">
    <citation type="submission" date="2023-07" db="EMBL/GenBank/DDBJ databases">
        <authorList>
            <person name="Lian W.-H."/>
        </authorList>
    </citation>
    <scope>NUCLEOTIDE SEQUENCE [LARGE SCALE GENOMIC DNA]</scope>
    <source>
        <strain evidence="5 6">SYSU DXS3180</strain>
    </source>
</reference>
<evidence type="ECO:0000256" key="1">
    <source>
        <dbReference type="ARBA" id="ARBA00023015"/>
    </source>
</evidence>
<dbReference type="Pfam" id="PF12802">
    <property type="entry name" value="MarR_2"/>
    <property type="match status" value="1"/>
</dbReference>
<evidence type="ECO:0000256" key="2">
    <source>
        <dbReference type="ARBA" id="ARBA00023125"/>
    </source>
</evidence>
<dbReference type="Gene3D" id="1.10.10.10">
    <property type="entry name" value="Winged helix-like DNA-binding domain superfamily/Winged helix DNA-binding domain"/>
    <property type="match status" value="1"/>
</dbReference>
<name>A0ABV3ZP95_9BACT</name>
<proteinExistence type="predicted"/>
<dbReference type="PANTHER" id="PTHR42756">
    <property type="entry name" value="TRANSCRIPTIONAL REGULATOR, MARR"/>
    <property type="match status" value="1"/>
</dbReference>
<dbReference type="PANTHER" id="PTHR42756:SF1">
    <property type="entry name" value="TRANSCRIPTIONAL REPRESSOR OF EMRAB OPERON"/>
    <property type="match status" value="1"/>
</dbReference>
<accession>A0ABV3ZP95</accession>
<dbReference type="InterPro" id="IPR036390">
    <property type="entry name" value="WH_DNA-bd_sf"/>
</dbReference>
<keyword evidence="3" id="KW-0804">Transcription</keyword>
<evidence type="ECO:0000313" key="5">
    <source>
        <dbReference type="EMBL" id="MEX6690439.1"/>
    </source>
</evidence>
<protein>
    <submittedName>
        <fullName evidence="5">MarR family transcriptional regulator</fullName>
    </submittedName>
</protein>
<evidence type="ECO:0000256" key="3">
    <source>
        <dbReference type="ARBA" id="ARBA00023163"/>
    </source>
</evidence>
<sequence>MKTNDCRYSECLYFSSAAFARQIEKLAQESWKPVDLSPSHAYMLMMIIEDAGIQPGILAENLMLTPSTITRLIEKLESKKLVVRTSEGKVTNVYPTPKAKELFPLLKQCSQKFNEAYSAILGREESSRLVQTMNKLTDKFTVLE</sequence>
<keyword evidence="1" id="KW-0805">Transcription regulation</keyword>
<dbReference type="Proteomes" id="UP001560573">
    <property type="component" value="Unassembled WGS sequence"/>
</dbReference>
<dbReference type="EMBL" id="JAULBC010000008">
    <property type="protein sequence ID" value="MEX6690439.1"/>
    <property type="molecule type" value="Genomic_DNA"/>
</dbReference>
<comment type="caution">
    <text evidence="5">The sequence shown here is derived from an EMBL/GenBank/DDBJ whole genome shotgun (WGS) entry which is preliminary data.</text>
</comment>
<gene>
    <name evidence="5" type="ORF">QTN47_23205</name>
</gene>
<dbReference type="RefSeq" id="WP_369331851.1">
    <property type="nucleotide sequence ID" value="NZ_JAULBC010000008.1"/>
</dbReference>
<dbReference type="SUPFAM" id="SSF46785">
    <property type="entry name" value="Winged helix' DNA-binding domain"/>
    <property type="match status" value="1"/>
</dbReference>
<dbReference type="SMART" id="SM00347">
    <property type="entry name" value="HTH_MARR"/>
    <property type="match status" value="1"/>
</dbReference>
<dbReference type="PROSITE" id="PS50995">
    <property type="entry name" value="HTH_MARR_2"/>
    <property type="match status" value="1"/>
</dbReference>
<dbReference type="InterPro" id="IPR000835">
    <property type="entry name" value="HTH_MarR-typ"/>
</dbReference>